<dbReference type="AlphaFoldDB" id="A0A5C6B525"/>
<sequence length="71" mass="8276">MQRWPEMNVRFHPVVRLLAWLAQQDGNPSDWVLLASTLDLCIIRIQSVAKKTASFKVQLRYDEDWVLAIHG</sequence>
<comment type="caution">
    <text evidence="1">The sequence shown here is derived from an EMBL/GenBank/DDBJ whole genome shotgun (WGS) entry which is preliminary data.</text>
</comment>
<organism evidence="1 2">
    <name type="scientific">Symmachiella macrocystis</name>
    <dbReference type="NCBI Taxonomy" id="2527985"/>
    <lineage>
        <taxon>Bacteria</taxon>
        <taxon>Pseudomonadati</taxon>
        <taxon>Planctomycetota</taxon>
        <taxon>Planctomycetia</taxon>
        <taxon>Planctomycetales</taxon>
        <taxon>Planctomycetaceae</taxon>
        <taxon>Symmachiella</taxon>
    </lineage>
</organism>
<dbReference type="Proteomes" id="UP000320735">
    <property type="component" value="Unassembled WGS sequence"/>
</dbReference>
<accession>A0A5C6B525</accession>
<evidence type="ECO:0000313" key="1">
    <source>
        <dbReference type="EMBL" id="TWU06662.1"/>
    </source>
</evidence>
<proteinExistence type="predicted"/>
<keyword evidence="2" id="KW-1185">Reference proteome</keyword>
<gene>
    <name evidence="1" type="ORF">CA54_50590</name>
</gene>
<name>A0A5C6B525_9PLAN</name>
<dbReference type="EMBL" id="SJPP01000003">
    <property type="protein sequence ID" value="TWU06662.1"/>
    <property type="molecule type" value="Genomic_DNA"/>
</dbReference>
<protein>
    <submittedName>
        <fullName evidence="1">Uncharacterized protein</fullName>
    </submittedName>
</protein>
<reference evidence="1 2" key="1">
    <citation type="submission" date="2019-02" db="EMBL/GenBank/DDBJ databases">
        <title>Deep-cultivation of Planctomycetes and their phenomic and genomic characterization uncovers novel biology.</title>
        <authorList>
            <person name="Wiegand S."/>
            <person name="Jogler M."/>
            <person name="Boedeker C."/>
            <person name="Pinto D."/>
            <person name="Vollmers J."/>
            <person name="Rivas-Marin E."/>
            <person name="Kohn T."/>
            <person name="Peeters S.H."/>
            <person name="Heuer A."/>
            <person name="Rast P."/>
            <person name="Oberbeckmann S."/>
            <person name="Bunk B."/>
            <person name="Jeske O."/>
            <person name="Meyerdierks A."/>
            <person name="Storesund J.E."/>
            <person name="Kallscheuer N."/>
            <person name="Luecker S."/>
            <person name="Lage O.M."/>
            <person name="Pohl T."/>
            <person name="Merkel B.J."/>
            <person name="Hornburger P."/>
            <person name="Mueller R.-W."/>
            <person name="Bruemmer F."/>
            <person name="Labrenz M."/>
            <person name="Spormann A.M."/>
            <person name="Op Den Camp H."/>
            <person name="Overmann J."/>
            <person name="Amann R."/>
            <person name="Jetten M.S.M."/>
            <person name="Mascher T."/>
            <person name="Medema M.H."/>
            <person name="Devos D.P."/>
            <person name="Kaster A.-K."/>
            <person name="Ovreas L."/>
            <person name="Rohde M."/>
            <person name="Galperin M.Y."/>
            <person name="Jogler C."/>
        </authorList>
    </citation>
    <scope>NUCLEOTIDE SEQUENCE [LARGE SCALE GENOMIC DNA]</scope>
    <source>
        <strain evidence="1 2">CA54</strain>
    </source>
</reference>
<evidence type="ECO:0000313" key="2">
    <source>
        <dbReference type="Proteomes" id="UP000320735"/>
    </source>
</evidence>